<proteinExistence type="predicted"/>
<feature type="compositionally biased region" description="Basic and acidic residues" evidence="1">
    <location>
        <begin position="35"/>
        <end position="56"/>
    </location>
</feature>
<feature type="region of interest" description="Disordered" evidence="1">
    <location>
        <begin position="16"/>
        <end position="116"/>
    </location>
</feature>
<protein>
    <submittedName>
        <fullName evidence="2">Uncharacterized protein</fullName>
    </submittedName>
</protein>
<sequence>MRPIGRRCAIELLERNPRQLDDPIYGKIGRGFNASDRKTLHDRTPGTQRRTTEILERNPPATRGSSLRPDWERLQSPLPGSTGRTNPTPQGRSHTATRPRGVSQLQNHPRDHRPSN</sequence>
<keyword evidence="3" id="KW-1185">Reference proteome</keyword>
<gene>
    <name evidence="2" type="ORF">SI8410_18021310</name>
</gene>
<feature type="compositionally biased region" description="Polar residues" evidence="1">
    <location>
        <begin position="78"/>
        <end position="96"/>
    </location>
</feature>
<evidence type="ECO:0000313" key="3">
    <source>
        <dbReference type="Proteomes" id="UP000663760"/>
    </source>
</evidence>
<organism evidence="2 3">
    <name type="scientific">Spirodela intermedia</name>
    <name type="common">Intermediate duckweed</name>
    <dbReference type="NCBI Taxonomy" id="51605"/>
    <lineage>
        <taxon>Eukaryota</taxon>
        <taxon>Viridiplantae</taxon>
        <taxon>Streptophyta</taxon>
        <taxon>Embryophyta</taxon>
        <taxon>Tracheophyta</taxon>
        <taxon>Spermatophyta</taxon>
        <taxon>Magnoliopsida</taxon>
        <taxon>Liliopsida</taxon>
        <taxon>Araceae</taxon>
        <taxon>Lemnoideae</taxon>
        <taxon>Spirodela</taxon>
    </lineage>
</organism>
<evidence type="ECO:0000256" key="1">
    <source>
        <dbReference type="SAM" id="MobiDB-lite"/>
    </source>
</evidence>
<evidence type="ECO:0000313" key="2">
    <source>
        <dbReference type="EMBL" id="CAA7410632.1"/>
    </source>
</evidence>
<accession>A0A7I8LL81</accession>
<dbReference type="EMBL" id="LR746281">
    <property type="protein sequence ID" value="CAA7410632.1"/>
    <property type="molecule type" value="Genomic_DNA"/>
</dbReference>
<reference evidence="2" key="1">
    <citation type="submission" date="2020-02" db="EMBL/GenBank/DDBJ databases">
        <authorList>
            <person name="Scholz U."/>
            <person name="Mascher M."/>
            <person name="Fiebig A."/>
        </authorList>
    </citation>
    <scope>NUCLEOTIDE SEQUENCE</scope>
</reference>
<dbReference type="Proteomes" id="UP000663760">
    <property type="component" value="Chromosome 18"/>
</dbReference>
<name>A0A7I8LL81_SPIIN</name>
<dbReference type="AlphaFoldDB" id="A0A7I8LL81"/>